<dbReference type="RefSeq" id="WP_380225425.1">
    <property type="nucleotide sequence ID" value="NZ_JBHSOF010000012.1"/>
</dbReference>
<evidence type="ECO:0000313" key="2">
    <source>
        <dbReference type="Proteomes" id="UP001595975"/>
    </source>
</evidence>
<evidence type="ECO:0000313" key="1">
    <source>
        <dbReference type="EMBL" id="MFC5663749.1"/>
    </source>
</evidence>
<sequence>MIAETPAETANCLMCAAWEALERVSAEAGDHSRALDARLRAGRHQEAEHHD</sequence>
<keyword evidence="2" id="KW-1185">Reference proteome</keyword>
<protein>
    <submittedName>
        <fullName evidence="1">Uncharacterized protein</fullName>
    </submittedName>
</protein>
<name>A0ABW0X3L3_9ACTN</name>
<proteinExistence type="predicted"/>
<accession>A0ABW0X3L3</accession>
<comment type="caution">
    <text evidence="1">The sequence shown here is derived from an EMBL/GenBank/DDBJ whole genome shotgun (WGS) entry which is preliminary data.</text>
</comment>
<dbReference type="EMBL" id="JBHSOF010000012">
    <property type="protein sequence ID" value="MFC5663749.1"/>
    <property type="molecule type" value="Genomic_DNA"/>
</dbReference>
<organism evidence="1 2">
    <name type="scientific">Kitasatospora misakiensis</name>
    <dbReference type="NCBI Taxonomy" id="67330"/>
    <lineage>
        <taxon>Bacteria</taxon>
        <taxon>Bacillati</taxon>
        <taxon>Actinomycetota</taxon>
        <taxon>Actinomycetes</taxon>
        <taxon>Kitasatosporales</taxon>
        <taxon>Streptomycetaceae</taxon>
        <taxon>Kitasatospora</taxon>
    </lineage>
</organism>
<gene>
    <name evidence="1" type="ORF">ACFP3U_12225</name>
</gene>
<dbReference type="Proteomes" id="UP001595975">
    <property type="component" value="Unassembled WGS sequence"/>
</dbReference>
<reference evidence="2" key="1">
    <citation type="journal article" date="2019" name="Int. J. Syst. Evol. Microbiol.">
        <title>The Global Catalogue of Microorganisms (GCM) 10K type strain sequencing project: providing services to taxonomists for standard genome sequencing and annotation.</title>
        <authorList>
            <consortium name="The Broad Institute Genomics Platform"/>
            <consortium name="The Broad Institute Genome Sequencing Center for Infectious Disease"/>
            <person name="Wu L."/>
            <person name="Ma J."/>
        </authorList>
    </citation>
    <scope>NUCLEOTIDE SEQUENCE [LARGE SCALE GENOMIC DNA]</scope>
    <source>
        <strain evidence="2">CGMCC 4.1437</strain>
    </source>
</reference>